<sequence>MKPSLKIDLIQFIRLPIKSLEFFGLWVFIPYPITSIGFWIGVLVRFIVGILILIIPTGTQFLYLVTLIMSGNAEISEIAGIINLVLTELLTSVRLLDLRLRRKSLTQLMDQLVNIESHCFVDAHKEILETAMKKSRKLYLWLLFLTIFDITVHVIIVPALQGFQTLPLKMDFIIFDVNDESYFKYICAYQILYKPAMLTTFVALLSLLWSFMMSIISQLDVLIYNFENMNGLVEAMKAERLCDENEAFKEIFKRCVLHHQAIIRYLTTFQNAFGGQMSTTLILSATIIGTTALQILSIESPTKNITVIIWVLLFLFLTVFILFGDCYYGDIIRVKSSQLATAAFACPWLNKRNELKKNLLIFIAKCQQPLIVMTPILVPVTIQTFTMVMNWTYKGFAVLNQMKK</sequence>
<evidence type="ECO:0000256" key="8">
    <source>
        <dbReference type="ARBA" id="ARBA00023170"/>
    </source>
</evidence>
<evidence type="ECO:0000256" key="10">
    <source>
        <dbReference type="RuleBase" id="RU351113"/>
    </source>
</evidence>
<comment type="similarity">
    <text evidence="10">Belongs to the insect chemoreceptor superfamily. Heteromeric odorant receptor channel (TC 1.A.69) family.</text>
</comment>
<dbReference type="GO" id="GO:0004984">
    <property type="term" value="F:olfactory receptor activity"/>
    <property type="evidence" value="ECO:0007669"/>
    <property type="project" value="InterPro"/>
</dbReference>
<evidence type="ECO:0000313" key="11">
    <source>
        <dbReference type="EMBL" id="QLI62049.1"/>
    </source>
</evidence>
<evidence type="ECO:0000256" key="5">
    <source>
        <dbReference type="ARBA" id="ARBA00022725"/>
    </source>
</evidence>
<evidence type="ECO:0000256" key="4">
    <source>
        <dbReference type="ARBA" id="ARBA00022692"/>
    </source>
</evidence>
<reference evidence="11" key="1">
    <citation type="journal article" date="2019" name="Sci. Rep.">
        <title>Antennal transcriptome analyses and olfactory protein identification in an important wood-boring moth pest, Streltzoviella insularis (Lepidoptera: Cossidae).</title>
        <authorList>
            <person name="Yang Y"/>
            <person name="Li W"/>
            <person name="Tao J Zong.S."/>
        </authorList>
    </citation>
    <scope>NUCLEOTIDE SEQUENCE</scope>
    <source>
        <tissue evidence="11">Antennae</tissue>
    </source>
</reference>
<protein>
    <recommendedName>
        <fullName evidence="10">Odorant receptor</fullName>
    </recommendedName>
</protein>
<evidence type="ECO:0000256" key="7">
    <source>
        <dbReference type="ARBA" id="ARBA00023136"/>
    </source>
</evidence>
<keyword evidence="3 10" id="KW-0716">Sensory transduction</keyword>
<keyword evidence="6 10" id="KW-1133">Transmembrane helix</keyword>
<name>A0A7D5YXU8_9NEOP</name>
<keyword evidence="9 10" id="KW-0807">Transducer</keyword>
<evidence type="ECO:0000256" key="6">
    <source>
        <dbReference type="ARBA" id="ARBA00022989"/>
    </source>
</evidence>
<reference evidence="11" key="2">
    <citation type="submission" date="2020-04" db="EMBL/GenBank/DDBJ databases">
        <authorList>
            <person name="Yang Y."/>
        </authorList>
    </citation>
    <scope>NUCLEOTIDE SEQUENCE</scope>
    <source>
        <tissue evidence="11">Antennae</tissue>
    </source>
</reference>
<keyword evidence="8 10" id="KW-0675">Receptor</keyword>
<dbReference type="AlphaFoldDB" id="A0A7D5YXU8"/>
<dbReference type="GO" id="GO:0005886">
    <property type="term" value="C:plasma membrane"/>
    <property type="evidence" value="ECO:0007669"/>
    <property type="project" value="UniProtKB-SubCell"/>
</dbReference>
<dbReference type="GO" id="GO:0007165">
    <property type="term" value="P:signal transduction"/>
    <property type="evidence" value="ECO:0007669"/>
    <property type="project" value="UniProtKB-KW"/>
</dbReference>
<feature type="transmembrane region" description="Helical" evidence="10">
    <location>
        <begin position="273"/>
        <end position="295"/>
    </location>
</feature>
<keyword evidence="5 10" id="KW-0552">Olfaction</keyword>
<keyword evidence="4 10" id="KW-0812">Transmembrane</keyword>
<evidence type="ECO:0000256" key="9">
    <source>
        <dbReference type="ARBA" id="ARBA00023224"/>
    </source>
</evidence>
<keyword evidence="2" id="KW-1003">Cell membrane</keyword>
<accession>A0A7D5YXU8</accession>
<comment type="caution">
    <text evidence="10">Lacks conserved residue(s) required for the propagation of feature annotation.</text>
</comment>
<feature type="transmembrane region" description="Helical" evidence="10">
    <location>
        <begin position="201"/>
        <end position="226"/>
    </location>
</feature>
<proteinExistence type="evidence at transcript level"/>
<dbReference type="Pfam" id="PF02949">
    <property type="entry name" value="7tm_6"/>
    <property type="match status" value="1"/>
</dbReference>
<dbReference type="InterPro" id="IPR004117">
    <property type="entry name" value="7tm6_olfct_rcpt"/>
</dbReference>
<dbReference type="GO" id="GO:0005549">
    <property type="term" value="F:odorant binding"/>
    <property type="evidence" value="ECO:0007669"/>
    <property type="project" value="InterPro"/>
</dbReference>
<evidence type="ECO:0000256" key="1">
    <source>
        <dbReference type="ARBA" id="ARBA00004651"/>
    </source>
</evidence>
<feature type="transmembrane region" description="Helical" evidence="10">
    <location>
        <begin position="307"/>
        <end position="328"/>
    </location>
</feature>
<dbReference type="PANTHER" id="PTHR21137:SF35">
    <property type="entry name" value="ODORANT RECEPTOR 19A-RELATED"/>
    <property type="match status" value="1"/>
</dbReference>
<feature type="transmembrane region" description="Helical" evidence="10">
    <location>
        <begin position="46"/>
        <end position="68"/>
    </location>
</feature>
<comment type="subcellular location">
    <subcellularLocation>
        <location evidence="1 10">Cell membrane</location>
        <topology evidence="1 10">Multi-pass membrane protein</topology>
    </subcellularLocation>
</comment>
<evidence type="ECO:0000256" key="2">
    <source>
        <dbReference type="ARBA" id="ARBA00022475"/>
    </source>
</evidence>
<dbReference type="PANTHER" id="PTHR21137">
    <property type="entry name" value="ODORANT RECEPTOR"/>
    <property type="match status" value="1"/>
</dbReference>
<feature type="transmembrane region" description="Helical" evidence="10">
    <location>
        <begin position="138"/>
        <end position="160"/>
    </location>
</feature>
<dbReference type="EMBL" id="MT386765">
    <property type="protein sequence ID" value="QLI62049.1"/>
    <property type="molecule type" value="mRNA"/>
</dbReference>
<organism evidence="11">
    <name type="scientific">Streltzoviella insularis</name>
    <dbReference type="NCBI Taxonomy" id="1206366"/>
    <lineage>
        <taxon>Eukaryota</taxon>
        <taxon>Metazoa</taxon>
        <taxon>Ecdysozoa</taxon>
        <taxon>Arthropoda</taxon>
        <taxon>Hexapoda</taxon>
        <taxon>Insecta</taxon>
        <taxon>Pterygota</taxon>
        <taxon>Neoptera</taxon>
        <taxon>Endopterygota</taxon>
        <taxon>Lepidoptera</taxon>
        <taxon>Glossata</taxon>
        <taxon>Ditrysia</taxon>
        <taxon>Cossoidea</taxon>
        <taxon>Cossidae</taxon>
        <taxon>Cossinae</taxon>
        <taxon>Streltzoviella</taxon>
    </lineage>
</organism>
<keyword evidence="7 10" id="KW-0472">Membrane</keyword>
<feature type="transmembrane region" description="Helical" evidence="10">
    <location>
        <begin position="20"/>
        <end position="40"/>
    </location>
</feature>
<evidence type="ECO:0000256" key="3">
    <source>
        <dbReference type="ARBA" id="ARBA00022606"/>
    </source>
</evidence>